<dbReference type="Proteomes" id="UP001280121">
    <property type="component" value="Unassembled WGS sequence"/>
</dbReference>
<comment type="caution">
    <text evidence="2">The sequence shown here is derived from an EMBL/GenBank/DDBJ whole genome shotgun (WGS) entry which is preliminary data.</text>
</comment>
<gene>
    <name evidence="2" type="ORF">Ddye_011248</name>
</gene>
<organism evidence="2 3">
    <name type="scientific">Dipteronia dyeriana</name>
    <dbReference type="NCBI Taxonomy" id="168575"/>
    <lineage>
        <taxon>Eukaryota</taxon>
        <taxon>Viridiplantae</taxon>
        <taxon>Streptophyta</taxon>
        <taxon>Embryophyta</taxon>
        <taxon>Tracheophyta</taxon>
        <taxon>Spermatophyta</taxon>
        <taxon>Magnoliopsida</taxon>
        <taxon>eudicotyledons</taxon>
        <taxon>Gunneridae</taxon>
        <taxon>Pentapetalae</taxon>
        <taxon>rosids</taxon>
        <taxon>malvids</taxon>
        <taxon>Sapindales</taxon>
        <taxon>Sapindaceae</taxon>
        <taxon>Hippocastanoideae</taxon>
        <taxon>Acereae</taxon>
        <taxon>Dipteronia</taxon>
    </lineage>
</organism>
<evidence type="ECO:0000313" key="3">
    <source>
        <dbReference type="Proteomes" id="UP001280121"/>
    </source>
</evidence>
<evidence type="ECO:0000256" key="1">
    <source>
        <dbReference type="SAM" id="MobiDB-lite"/>
    </source>
</evidence>
<protein>
    <submittedName>
        <fullName evidence="2">Uncharacterized protein</fullName>
    </submittedName>
</protein>
<sequence length="212" mass="24218">MNMVIKVLVVINKCLAEETIKVSMQMEEMEIIKQVADEKWTTWICGGDNEYRCRRIGKGLIRDETRLVTFPVKYRCVVFKGEILEVVFTMVNKMKMIELNLMYSQLNFNLVKPFPHYERLVTVFVKDQATCSMAESASEALGNMRLETGESDTAGFTQPLSTPSNVASASSDPNTRATSKWKRKRNVSSTTEEITKLRELCQLYKINVPLVL</sequence>
<proteinExistence type="predicted"/>
<dbReference type="EMBL" id="JANJYI010000004">
    <property type="protein sequence ID" value="KAK2651392.1"/>
    <property type="molecule type" value="Genomic_DNA"/>
</dbReference>
<dbReference type="AlphaFoldDB" id="A0AAD9X248"/>
<reference evidence="2" key="1">
    <citation type="journal article" date="2023" name="Plant J.">
        <title>Genome sequences and population genomics provide insights into the demographic history, inbreeding, and mutation load of two 'living fossil' tree species of Dipteronia.</title>
        <authorList>
            <person name="Feng Y."/>
            <person name="Comes H.P."/>
            <person name="Chen J."/>
            <person name="Zhu S."/>
            <person name="Lu R."/>
            <person name="Zhang X."/>
            <person name="Li P."/>
            <person name="Qiu J."/>
            <person name="Olsen K.M."/>
            <person name="Qiu Y."/>
        </authorList>
    </citation>
    <scope>NUCLEOTIDE SEQUENCE</scope>
    <source>
        <strain evidence="2">KIB01</strain>
    </source>
</reference>
<feature type="compositionally biased region" description="Polar residues" evidence="1">
    <location>
        <begin position="154"/>
        <end position="178"/>
    </location>
</feature>
<accession>A0AAD9X248</accession>
<evidence type="ECO:0000313" key="2">
    <source>
        <dbReference type="EMBL" id="KAK2651392.1"/>
    </source>
</evidence>
<feature type="region of interest" description="Disordered" evidence="1">
    <location>
        <begin position="152"/>
        <end position="185"/>
    </location>
</feature>
<keyword evidence="3" id="KW-1185">Reference proteome</keyword>
<name>A0AAD9X248_9ROSI</name>